<feature type="region of interest" description="Disordered" evidence="1">
    <location>
        <begin position="741"/>
        <end position="838"/>
    </location>
</feature>
<feature type="region of interest" description="Disordered" evidence="1">
    <location>
        <begin position="348"/>
        <end position="377"/>
    </location>
</feature>
<feature type="compositionally biased region" description="Low complexity" evidence="1">
    <location>
        <begin position="987"/>
        <end position="1007"/>
    </location>
</feature>
<reference evidence="4" key="1">
    <citation type="submission" date="2021-06" db="EMBL/GenBank/DDBJ databases">
        <authorList>
            <person name="Kallberg Y."/>
            <person name="Tangrot J."/>
            <person name="Rosling A."/>
        </authorList>
    </citation>
    <scope>NUCLEOTIDE SEQUENCE</scope>
    <source>
        <strain evidence="4">AZ414A</strain>
    </source>
</reference>
<protein>
    <submittedName>
        <fullName evidence="4">3885_t:CDS:1</fullName>
    </submittedName>
</protein>
<dbReference type="EMBL" id="CAJVPK010000228">
    <property type="protein sequence ID" value="CAG8478712.1"/>
    <property type="molecule type" value="Genomic_DNA"/>
</dbReference>
<feature type="compositionally biased region" description="Polar residues" evidence="1">
    <location>
        <begin position="357"/>
        <end position="372"/>
    </location>
</feature>
<evidence type="ECO:0000259" key="3">
    <source>
        <dbReference type="Pfam" id="PF21039"/>
    </source>
</evidence>
<dbReference type="Pfam" id="PF21039">
    <property type="entry name" value="CEP104_ZnF"/>
    <property type="match status" value="1"/>
</dbReference>
<dbReference type="InterPro" id="IPR011989">
    <property type="entry name" value="ARM-like"/>
</dbReference>
<dbReference type="AlphaFoldDB" id="A0A9N8Z9M8"/>
<keyword evidence="5" id="KW-1185">Reference proteome</keyword>
<dbReference type="Proteomes" id="UP000789706">
    <property type="component" value="Unassembled WGS sequence"/>
</dbReference>
<dbReference type="InterPro" id="IPR048739">
    <property type="entry name" value="CEP104_N"/>
</dbReference>
<dbReference type="OrthoDB" id="66599at2759"/>
<gene>
    <name evidence="4" type="ORF">DEBURN_LOCUS3539</name>
</gene>
<evidence type="ECO:0000259" key="2">
    <source>
        <dbReference type="Pfam" id="PF21038"/>
    </source>
</evidence>
<dbReference type="GO" id="GO:0005929">
    <property type="term" value="C:cilium"/>
    <property type="evidence" value="ECO:0007669"/>
    <property type="project" value="TreeGrafter"/>
</dbReference>
<sequence>MVKPTTPKPSVKKQQTKAPLSPQASSRKPSLKTDNNKTTTAEDNKSKSKLEKTEKTGKAEKSEKLQRSQKSENIEIIETIILHVKCGPARVRKLQILSHHYKIAKKLEIYVGSIQRRKEMVGMATNTGITVMGEPVDYLLAGESQKIPIEHVDETLSRVSSPETCMVPVIQDNQWMINNNPNDQRNVASLYSVADPSLSNDFLCNGEETDQLIAAYNRAKQSAVKVEDFHLAKVLKYAIEMVTKAAEDAIKLDALKKQAVEEEDFDNADKFKRELETLRSNVRSALSDEGLELDESGEVVVYDSQLADIVGLADDAEDTIEISGIPGISDFGQNIQNVQSTMMRETTDFPSGREHQYQSLPKSRTNSSSSFGGNRIPRSPIMTPMTSIFPVDQFDDRPDELSELERSAFALSIQYYGEFIVACFLSKKLSLRDEALVDITKRVDIVYGDGKNIEDIDKMGLIKATFQIIQEAMNDNLPIPSTWKLVEHTYDLLFIKITDSNARIKQSATDLFCYLSKTYRSSNYSIISLVLKPAKTTSQALKPAKAKVELAIKLVKEFGISLNQKSNKMDKDLGLNLEIVMQFAISYLNNNNEEVHDYAVILVVEIVKLVGREKIEGFLPDIKPKLLEHIWNLITEWEGITGKIAGHMPSPPPSPKSVVNNALTTEEKQISLEDFTVDANLLNQPLAKRGTVTRIEQQLNELRSLMNNTNNIIKDDYETYIANSTKNISNNETIIIENEEIPSTLPSAQPSRSQTPIPPSAKHTESTNKKPITRGSKTAAATTANSKSTKKLNDNTKTSTSKTSTKSNTTSSTKKGLTEETKKSPRKNSNPAPISDATLCDQPDADRCCIFCDEQNDRFTEENLVTHYWNDCPVLTNCRLCNIVNCDKRKFVKQCPRCREVIDADDFLEHTTKQTCLVIRDDIVRCPLCKTVVKPATEAGWKAHLLDLNGCPKNQVSSNAIVNSNGVSKNNIKLGSGKRPTAKSDSPKVSSTASKTASSRTKLTASSGKDKVKKTTTAKVSKIKK</sequence>
<dbReference type="InterPro" id="IPR016024">
    <property type="entry name" value="ARM-type_fold"/>
</dbReference>
<evidence type="ECO:0000313" key="5">
    <source>
        <dbReference type="Proteomes" id="UP000789706"/>
    </source>
</evidence>
<feature type="region of interest" description="Disordered" evidence="1">
    <location>
        <begin position="969"/>
        <end position="1025"/>
    </location>
</feature>
<feature type="compositionally biased region" description="Polar residues" evidence="1">
    <location>
        <begin position="745"/>
        <end position="755"/>
    </location>
</feature>
<feature type="compositionally biased region" description="Basic residues" evidence="1">
    <location>
        <begin position="1011"/>
        <end position="1025"/>
    </location>
</feature>
<dbReference type="PANTHER" id="PTHR13371:SF0">
    <property type="entry name" value="CENTROSOMAL PROTEIN OF 104 KDA"/>
    <property type="match status" value="1"/>
</dbReference>
<proteinExistence type="predicted"/>
<name>A0A9N8Z9M8_9GLOM</name>
<dbReference type="PANTHER" id="PTHR13371">
    <property type="entry name" value="GLYCINE-, GLUTAMATE-, THIENYLCYCLOHEXYLPIPERIDINE-BINDING PROTEIN"/>
    <property type="match status" value="1"/>
</dbReference>
<feature type="compositionally biased region" description="Low complexity" evidence="1">
    <location>
        <begin position="795"/>
        <end position="815"/>
    </location>
</feature>
<feature type="domain" description="Centrosomal protein CEP104 Zn finger" evidence="3">
    <location>
        <begin position="849"/>
        <end position="946"/>
    </location>
</feature>
<feature type="region of interest" description="Disordered" evidence="1">
    <location>
        <begin position="1"/>
        <end position="69"/>
    </location>
</feature>
<dbReference type="InterPro" id="IPR048738">
    <property type="entry name" value="CEP104_Znf"/>
</dbReference>
<dbReference type="SUPFAM" id="SSF48371">
    <property type="entry name" value="ARM repeat"/>
    <property type="match status" value="1"/>
</dbReference>
<comment type="caution">
    <text evidence="4">The sequence shown here is derived from an EMBL/GenBank/DDBJ whole genome shotgun (WGS) entry which is preliminary data.</text>
</comment>
<organism evidence="4 5">
    <name type="scientific">Diversispora eburnea</name>
    <dbReference type="NCBI Taxonomy" id="1213867"/>
    <lineage>
        <taxon>Eukaryota</taxon>
        <taxon>Fungi</taxon>
        <taxon>Fungi incertae sedis</taxon>
        <taxon>Mucoromycota</taxon>
        <taxon>Glomeromycotina</taxon>
        <taxon>Glomeromycetes</taxon>
        <taxon>Diversisporales</taxon>
        <taxon>Diversisporaceae</taxon>
        <taxon>Diversispora</taxon>
    </lineage>
</organism>
<accession>A0A9N8Z9M8</accession>
<dbReference type="Gene3D" id="1.25.10.10">
    <property type="entry name" value="Leucine-rich Repeat Variant"/>
    <property type="match status" value="1"/>
</dbReference>
<evidence type="ECO:0000313" key="4">
    <source>
        <dbReference type="EMBL" id="CAG8478712.1"/>
    </source>
</evidence>
<feature type="compositionally biased region" description="Low complexity" evidence="1">
    <location>
        <begin position="776"/>
        <end position="787"/>
    </location>
</feature>
<dbReference type="Pfam" id="PF21040">
    <property type="entry name" value="CEP104-like_TOG"/>
    <property type="match status" value="2"/>
</dbReference>
<feature type="domain" description="Centrosomal protein CEP104 N-terminal" evidence="2">
    <location>
        <begin position="72"/>
        <end position="118"/>
    </location>
</feature>
<feature type="compositionally biased region" description="Basic and acidic residues" evidence="1">
    <location>
        <begin position="40"/>
        <end position="69"/>
    </location>
</feature>
<evidence type="ECO:0000256" key="1">
    <source>
        <dbReference type="SAM" id="MobiDB-lite"/>
    </source>
</evidence>
<feature type="compositionally biased region" description="Polar residues" evidence="1">
    <location>
        <begin position="22"/>
        <end position="39"/>
    </location>
</feature>
<dbReference type="InterPro" id="IPR052607">
    <property type="entry name" value="CEP104-like"/>
</dbReference>
<dbReference type="Pfam" id="PF21038">
    <property type="entry name" value="CEP104_N"/>
    <property type="match status" value="1"/>
</dbReference>